<gene>
    <name evidence="1" type="ORF">WJM97_04110</name>
</gene>
<organism evidence="1 2">
    <name type="scientific">Okeanomitos corallinicola TIOX110</name>
    <dbReference type="NCBI Taxonomy" id="3133117"/>
    <lineage>
        <taxon>Bacteria</taxon>
        <taxon>Bacillati</taxon>
        <taxon>Cyanobacteriota</taxon>
        <taxon>Cyanophyceae</taxon>
        <taxon>Nostocales</taxon>
        <taxon>Aphanizomenonaceae</taxon>
        <taxon>Okeanomitos</taxon>
    </lineage>
</organism>
<dbReference type="RefSeq" id="WP_353931778.1">
    <property type="nucleotide sequence ID" value="NZ_CP150886.1"/>
</dbReference>
<proteinExistence type="predicted"/>
<accession>A0ABZ2UZN6</accession>
<dbReference type="EMBL" id="CP150886">
    <property type="protein sequence ID" value="WZB88873.1"/>
    <property type="molecule type" value="Genomic_DNA"/>
</dbReference>
<evidence type="ECO:0000313" key="1">
    <source>
        <dbReference type="EMBL" id="WZB88873.1"/>
    </source>
</evidence>
<sequence length="103" mass="11484">MIVIKEIVKQALTTGYLSAKAQAQIRTLLQTNYDSEDIDALIILQRSVVAGKIQQESRCRNKYRSIVEQDSSSNIKLAYQVAAELACVAAMALSFCYIKPRQS</sequence>
<name>A0ABZ2UZN6_9CYAN</name>
<keyword evidence="2" id="KW-1185">Reference proteome</keyword>
<protein>
    <submittedName>
        <fullName evidence="1">Uncharacterized protein</fullName>
    </submittedName>
</protein>
<reference evidence="1 2" key="1">
    <citation type="submission" date="2024-04" db="EMBL/GenBank/DDBJ databases">
        <title>Okeanomitos corallinicola gen. &amp; sp. nov. (Nostocales, Cyanobacteria), a new toxic marine heterocyst-forming cyanobacterium from a coral reef.</title>
        <authorList>
            <person name="Li H."/>
            <person name="Li R."/>
            <person name="Kang J."/>
            <person name="Hii K.S."/>
            <person name="Mohamed H.F."/>
            <person name="Xu X."/>
            <person name="Luo Z."/>
        </authorList>
    </citation>
    <scope>NUCLEOTIDE SEQUENCE [LARGE SCALE GENOMIC DNA]</scope>
    <source>
        <strain evidence="1 2">TIOX110</strain>
    </source>
</reference>
<dbReference type="Proteomes" id="UP001483337">
    <property type="component" value="Chromosome"/>
</dbReference>
<evidence type="ECO:0000313" key="2">
    <source>
        <dbReference type="Proteomes" id="UP001483337"/>
    </source>
</evidence>